<evidence type="ECO:0000313" key="5">
    <source>
        <dbReference type="EMBL" id="GAG39448.1"/>
    </source>
</evidence>
<feature type="non-terminal residue" evidence="5">
    <location>
        <position position="247"/>
    </location>
</feature>
<feature type="region of interest" description="Disordered" evidence="2">
    <location>
        <begin position="196"/>
        <end position="247"/>
    </location>
</feature>
<feature type="compositionally biased region" description="Basic and acidic residues" evidence="2">
    <location>
        <begin position="200"/>
        <end position="247"/>
    </location>
</feature>
<dbReference type="Gene3D" id="2.40.30.170">
    <property type="match status" value="1"/>
</dbReference>
<evidence type="ECO:0008006" key="6">
    <source>
        <dbReference type="Google" id="ProtNLM"/>
    </source>
</evidence>
<dbReference type="Pfam" id="PF25944">
    <property type="entry name" value="Beta-barrel_RND"/>
    <property type="match status" value="1"/>
</dbReference>
<comment type="caution">
    <text evidence="5">The sequence shown here is derived from an EMBL/GenBank/DDBJ whole genome shotgun (WGS) entry which is preliminary data.</text>
</comment>
<evidence type="ECO:0000259" key="3">
    <source>
        <dbReference type="Pfam" id="PF25944"/>
    </source>
</evidence>
<dbReference type="AlphaFoldDB" id="X0XS31"/>
<gene>
    <name evidence="5" type="ORF">S01H1_69373</name>
</gene>
<dbReference type="GO" id="GO:0005886">
    <property type="term" value="C:plasma membrane"/>
    <property type="evidence" value="ECO:0007669"/>
    <property type="project" value="TreeGrafter"/>
</dbReference>
<dbReference type="GO" id="GO:0046677">
    <property type="term" value="P:response to antibiotic"/>
    <property type="evidence" value="ECO:0007669"/>
    <property type="project" value="TreeGrafter"/>
</dbReference>
<evidence type="ECO:0000256" key="2">
    <source>
        <dbReference type="SAM" id="MobiDB-lite"/>
    </source>
</evidence>
<dbReference type="NCBIfam" id="TIGR01730">
    <property type="entry name" value="RND_mfp"/>
    <property type="match status" value="1"/>
</dbReference>
<dbReference type="PANTHER" id="PTHR30158">
    <property type="entry name" value="ACRA/E-RELATED COMPONENT OF DRUG EFFLUX TRANSPORTER"/>
    <property type="match status" value="1"/>
</dbReference>
<dbReference type="InterPro" id="IPR058626">
    <property type="entry name" value="MdtA-like_b-barrel"/>
</dbReference>
<dbReference type="InterPro" id="IPR058627">
    <property type="entry name" value="MdtA-like_C"/>
</dbReference>
<feature type="domain" description="Multidrug resistance protein MdtA-like beta-barrel" evidence="3">
    <location>
        <begin position="21"/>
        <end position="104"/>
    </location>
</feature>
<proteinExistence type="predicted"/>
<accession>X0XS31</accession>
<dbReference type="Gene3D" id="2.40.420.20">
    <property type="match status" value="1"/>
</dbReference>
<sequence>DVGNLIGPDSSVLVTVLDIDPIDVRFSIGERAYLNFMEETKAGTAETFTPQIKLANNKLYEHAGKIDVVDNKVDPATGTIKIRLTFPNPDRILVPGLYVSVILTSAKPQKRVVVPQSAVQENQAGPFVLIVNAESRVAARPIKMGERLNTGVVVLEGLVPGETIIIEGIQKVRPGVEVHTTFNTVAEEPEVVTPQLGAAEAHDDASDADMKTKPKADAKAEPKADMKAEPKSEPMAEPKAEMKAEPK</sequence>
<dbReference type="EMBL" id="BARS01046059">
    <property type="protein sequence ID" value="GAG39448.1"/>
    <property type="molecule type" value="Genomic_DNA"/>
</dbReference>
<dbReference type="Pfam" id="PF25967">
    <property type="entry name" value="RND-MFP_C"/>
    <property type="match status" value="1"/>
</dbReference>
<dbReference type="SUPFAM" id="SSF111369">
    <property type="entry name" value="HlyD-like secretion proteins"/>
    <property type="match status" value="1"/>
</dbReference>
<evidence type="ECO:0000259" key="4">
    <source>
        <dbReference type="Pfam" id="PF25967"/>
    </source>
</evidence>
<dbReference type="FunFam" id="2.40.420.20:FF:000001">
    <property type="entry name" value="Efflux RND transporter periplasmic adaptor subunit"/>
    <property type="match status" value="1"/>
</dbReference>
<feature type="domain" description="Multidrug resistance protein MdtA-like C-terminal permuted SH3" evidence="4">
    <location>
        <begin position="112"/>
        <end position="171"/>
    </location>
</feature>
<name>X0XS31_9ZZZZ</name>
<dbReference type="GO" id="GO:0022857">
    <property type="term" value="F:transmembrane transporter activity"/>
    <property type="evidence" value="ECO:0007669"/>
    <property type="project" value="InterPro"/>
</dbReference>
<comment type="subcellular location">
    <subcellularLocation>
        <location evidence="1">Cell envelope</location>
    </subcellularLocation>
</comment>
<protein>
    <recommendedName>
        <fullName evidence="6">RND efflux pump membrane fusion protein barrel-sandwich domain-containing protein</fullName>
    </recommendedName>
</protein>
<organism evidence="5">
    <name type="scientific">marine sediment metagenome</name>
    <dbReference type="NCBI Taxonomy" id="412755"/>
    <lineage>
        <taxon>unclassified sequences</taxon>
        <taxon>metagenomes</taxon>
        <taxon>ecological metagenomes</taxon>
    </lineage>
</organism>
<dbReference type="GO" id="GO:0030313">
    <property type="term" value="C:cell envelope"/>
    <property type="evidence" value="ECO:0007669"/>
    <property type="project" value="UniProtKB-SubCell"/>
</dbReference>
<evidence type="ECO:0000256" key="1">
    <source>
        <dbReference type="ARBA" id="ARBA00004196"/>
    </source>
</evidence>
<reference evidence="5" key="1">
    <citation type="journal article" date="2014" name="Front. Microbiol.">
        <title>High frequency of phylogenetically diverse reductive dehalogenase-homologous genes in deep subseafloor sedimentary metagenomes.</title>
        <authorList>
            <person name="Kawai M."/>
            <person name="Futagami T."/>
            <person name="Toyoda A."/>
            <person name="Takaki Y."/>
            <person name="Nishi S."/>
            <person name="Hori S."/>
            <person name="Arai W."/>
            <person name="Tsubouchi T."/>
            <person name="Morono Y."/>
            <person name="Uchiyama I."/>
            <person name="Ito T."/>
            <person name="Fujiyama A."/>
            <person name="Inagaki F."/>
            <person name="Takami H."/>
        </authorList>
    </citation>
    <scope>NUCLEOTIDE SEQUENCE</scope>
    <source>
        <strain evidence="5">Expedition CK06-06</strain>
    </source>
</reference>
<dbReference type="InterPro" id="IPR006143">
    <property type="entry name" value="RND_pump_MFP"/>
</dbReference>
<feature type="non-terminal residue" evidence="5">
    <location>
        <position position="1"/>
    </location>
</feature>